<evidence type="ECO:0000313" key="2">
    <source>
        <dbReference type="Proteomes" id="UP000554482"/>
    </source>
</evidence>
<feature type="non-terminal residue" evidence="1">
    <location>
        <position position="196"/>
    </location>
</feature>
<evidence type="ECO:0000313" key="1">
    <source>
        <dbReference type="EMBL" id="KAF5199270.1"/>
    </source>
</evidence>
<dbReference type="Proteomes" id="UP000554482">
    <property type="component" value="Unassembled WGS sequence"/>
</dbReference>
<name>A0A7J6WRQ1_THATH</name>
<dbReference type="OrthoDB" id="1718834at2759"/>
<protein>
    <recommendedName>
        <fullName evidence="3">Helitron helicase-like domain-containing protein</fullName>
    </recommendedName>
</protein>
<sequence length="196" mass="22809">MGVTIDDTLANAMSGVYTYRAQGAIYHRIGSLLPEHDDRPRYMQMYIFDTDHEIENRMAENSLVNRQVLAVLKQVLDTYNPYVQVLRQISQHEHMQNIRLHIKELPPSERQYHMPTSSQVAAILVGEEDPIERNDRDIIVQTTGGHLLNVPDTVGFYDPLQYPLLHPHGNFGWDLNVFNNYFRTISCRAYYSYLLQ</sequence>
<organism evidence="1 2">
    <name type="scientific">Thalictrum thalictroides</name>
    <name type="common">Rue-anemone</name>
    <name type="synonym">Anemone thalictroides</name>
    <dbReference type="NCBI Taxonomy" id="46969"/>
    <lineage>
        <taxon>Eukaryota</taxon>
        <taxon>Viridiplantae</taxon>
        <taxon>Streptophyta</taxon>
        <taxon>Embryophyta</taxon>
        <taxon>Tracheophyta</taxon>
        <taxon>Spermatophyta</taxon>
        <taxon>Magnoliopsida</taxon>
        <taxon>Ranunculales</taxon>
        <taxon>Ranunculaceae</taxon>
        <taxon>Thalictroideae</taxon>
        <taxon>Thalictrum</taxon>
    </lineage>
</organism>
<proteinExistence type="predicted"/>
<dbReference type="PANTHER" id="PTHR45786">
    <property type="entry name" value="DNA BINDING PROTEIN-LIKE"/>
    <property type="match status" value="1"/>
</dbReference>
<comment type="caution">
    <text evidence="1">The sequence shown here is derived from an EMBL/GenBank/DDBJ whole genome shotgun (WGS) entry which is preliminary data.</text>
</comment>
<accession>A0A7J6WRQ1</accession>
<dbReference type="AlphaFoldDB" id="A0A7J6WRQ1"/>
<dbReference type="PANTHER" id="PTHR45786:SF80">
    <property type="entry name" value="HELITRON HELICASE-LIKE DOMAIN-CONTAINING PROTEIN"/>
    <property type="match status" value="1"/>
</dbReference>
<gene>
    <name evidence="1" type="ORF">FRX31_011143</name>
</gene>
<evidence type="ECO:0008006" key="3">
    <source>
        <dbReference type="Google" id="ProtNLM"/>
    </source>
</evidence>
<dbReference type="EMBL" id="JABWDY010012233">
    <property type="protein sequence ID" value="KAF5199270.1"/>
    <property type="molecule type" value="Genomic_DNA"/>
</dbReference>
<reference evidence="1 2" key="1">
    <citation type="submission" date="2020-06" db="EMBL/GenBank/DDBJ databases">
        <title>Transcriptomic and genomic resources for Thalictrum thalictroides and T. hernandezii: Facilitating candidate gene discovery in an emerging model plant lineage.</title>
        <authorList>
            <person name="Arias T."/>
            <person name="Riano-Pachon D.M."/>
            <person name="Di Stilio V.S."/>
        </authorList>
    </citation>
    <scope>NUCLEOTIDE SEQUENCE [LARGE SCALE GENOMIC DNA]</scope>
    <source>
        <strain evidence="2">cv. WT478/WT964</strain>
        <tissue evidence="1">Leaves</tissue>
    </source>
</reference>
<keyword evidence="2" id="KW-1185">Reference proteome</keyword>